<dbReference type="CDD" id="cd04301">
    <property type="entry name" value="NAT_SF"/>
    <property type="match status" value="1"/>
</dbReference>
<dbReference type="InterPro" id="IPR016181">
    <property type="entry name" value="Acyl_CoA_acyltransferase"/>
</dbReference>
<evidence type="ECO:0000313" key="2">
    <source>
        <dbReference type="EMBL" id="CAB4547025.1"/>
    </source>
</evidence>
<feature type="domain" description="N-acetyltransferase" evidence="1">
    <location>
        <begin position="1"/>
        <end position="134"/>
    </location>
</feature>
<dbReference type="GO" id="GO:0016747">
    <property type="term" value="F:acyltransferase activity, transferring groups other than amino-acyl groups"/>
    <property type="evidence" value="ECO:0007669"/>
    <property type="project" value="InterPro"/>
</dbReference>
<dbReference type="PANTHER" id="PTHR47237:SF1">
    <property type="entry name" value="SLL0310 PROTEIN"/>
    <property type="match status" value="1"/>
</dbReference>
<name>A0A6J6C7I6_9ZZZZ</name>
<dbReference type="InterPro" id="IPR000182">
    <property type="entry name" value="GNAT_dom"/>
</dbReference>
<dbReference type="Pfam" id="PF18014">
    <property type="entry name" value="Acetyltransf_18"/>
    <property type="match status" value="1"/>
</dbReference>
<dbReference type="InterPro" id="IPR052729">
    <property type="entry name" value="Acyl/Acetyltrans_Enzymes"/>
</dbReference>
<reference evidence="2" key="1">
    <citation type="submission" date="2020-05" db="EMBL/GenBank/DDBJ databases">
        <authorList>
            <person name="Chiriac C."/>
            <person name="Salcher M."/>
            <person name="Ghai R."/>
            <person name="Kavagutti S V."/>
        </authorList>
    </citation>
    <scope>NUCLEOTIDE SEQUENCE</scope>
</reference>
<gene>
    <name evidence="2" type="ORF">UFOPK1446_00782</name>
</gene>
<sequence>MEIRALSLDEVRTVIDWAADEGWNPGVHDAQLFFRADPQGFLGAFIDHQLVGSISAVCYGDDFAFLGLYLVKPELRGQGIGSQLWAHAMQRVEGRTVGLDGVVDMQSSYARSGFALAYRNIRFGGQVRDVPPLSDAMVVIGRDDLHRIQSLDRATFGADRSAFLADWLSQPEGHSWAYVEDGQIRGFGTVRACREGFKVGPLVADSALVAAEVFNALAKSVGDGGPIYLDVPEPNVAAVDLARAVGLSPVFETARMYAKGNPDLDIPLIFGVTSFELG</sequence>
<proteinExistence type="predicted"/>
<feature type="domain" description="N-acetyltransferase" evidence="1">
    <location>
        <begin position="125"/>
        <end position="273"/>
    </location>
</feature>
<dbReference type="Pfam" id="PF00583">
    <property type="entry name" value="Acetyltransf_1"/>
    <property type="match status" value="1"/>
</dbReference>
<dbReference type="SUPFAM" id="SSF55729">
    <property type="entry name" value="Acyl-CoA N-acyltransferases (Nat)"/>
    <property type="match status" value="1"/>
</dbReference>
<dbReference type="Gene3D" id="3.40.630.90">
    <property type="match status" value="1"/>
</dbReference>
<dbReference type="AlphaFoldDB" id="A0A6J6C7I6"/>
<protein>
    <submittedName>
        <fullName evidence="2">Unannotated protein</fullName>
    </submittedName>
</protein>
<dbReference type="Gene3D" id="3.40.630.30">
    <property type="match status" value="1"/>
</dbReference>
<dbReference type="PROSITE" id="PS51186">
    <property type="entry name" value="GNAT"/>
    <property type="match status" value="2"/>
</dbReference>
<evidence type="ECO:0000259" key="1">
    <source>
        <dbReference type="PROSITE" id="PS51186"/>
    </source>
</evidence>
<dbReference type="EMBL" id="CAEZSO010000150">
    <property type="protein sequence ID" value="CAB4547025.1"/>
    <property type="molecule type" value="Genomic_DNA"/>
</dbReference>
<dbReference type="PANTHER" id="PTHR47237">
    <property type="entry name" value="SLL0310 PROTEIN"/>
    <property type="match status" value="1"/>
</dbReference>
<organism evidence="2">
    <name type="scientific">freshwater metagenome</name>
    <dbReference type="NCBI Taxonomy" id="449393"/>
    <lineage>
        <taxon>unclassified sequences</taxon>
        <taxon>metagenomes</taxon>
        <taxon>ecological metagenomes</taxon>
    </lineage>
</organism>
<dbReference type="InterPro" id="IPR041496">
    <property type="entry name" value="YitH/HolE_GNAT"/>
</dbReference>
<accession>A0A6J6C7I6</accession>